<reference evidence="1 2" key="1">
    <citation type="submission" date="2014-02" db="EMBL/GenBank/DDBJ databases">
        <title>Draft genome sequence of Lysinibacillus manganicus DSM 26584T.</title>
        <authorList>
            <person name="Zhang F."/>
            <person name="Wang G."/>
            <person name="Zhang L."/>
        </authorList>
    </citation>
    <scope>NUCLEOTIDE SEQUENCE [LARGE SCALE GENOMIC DNA]</scope>
    <source>
        <strain evidence="1 2">DSM 26584</strain>
    </source>
</reference>
<evidence type="ECO:0008006" key="3">
    <source>
        <dbReference type="Google" id="ProtNLM"/>
    </source>
</evidence>
<accession>A0A0A3I7Q4</accession>
<proteinExistence type="predicted"/>
<dbReference type="Gene3D" id="1.20.120.1450">
    <property type="match status" value="1"/>
</dbReference>
<evidence type="ECO:0000313" key="2">
    <source>
        <dbReference type="Proteomes" id="UP000030416"/>
    </source>
</evidence>
<dbReference type="Pfam" id="PF07307">
    <property type="entry name" value="HEPPP_synt_1"/>
    <property type="match status" value="1"/>
</dbReference>
<dbReference type="EMBL" id="JPVN01000005">
    <property type="protein sequence ID" value="KGR79555.1"/>
    <property type="molecule type" value="Genomic_DNA"/>
</dbReference>
<organism evidence="1 2">
    <name type="scientific">Ureibacillus manganicus DSM 26584</name>
    <dbReference type="NCBI Taxonomy" id="1384049"/>
    <lineage>
        <taxon>Bacteria</taxon>
        <taxon>Bacillati</taxon>
        <taxon>Bacillota</taxon>
        <taxon>Bacilli</taxon>
        <taxon>Bacillales</taxon>
        <taxon>Caryophanaceae</taxon>
        <taxon>Ureibacillus</taxon>
    </lineage>
</organism>
<dbReference type="AlphaFoldDB" id="A0A0A3I7Q4"/>
<protein>
    <recommendedName>
        <fullName evidence="3">Heptaprenyl diphosphate synthase</fullName>
    </recommendedName>
</protein>
<dbReference type="STRING" id="1384049.CD29_05505"/>
<evidence type="ECO:0000313" key="1">
    <source>
        <dbReference type="EMBL" id="KGR79555.1"/>
    </source>
</evidence>
<dbReference type="GO" id="GO:0009234">
    <property type="term" value="P:menaquinone biosynthetic process"/>
    <property type="evidence" value="ECO:0007669"/>
    <property type="project" value="InterPro"/>
</dbReference>
<dbReference type="eggNOG" id="ENOG50331ZX">
    <property type="taxonomic scope" value="Bacteria"/>
</dbReference>
<name>A0A0A3I7Q4_9BACL</name>
<sequence>MDATYITERIEQLKTNIYNQLHHNTLLKYIEDAKLDEQQLFFLLLPYLNGENWDEDLNTSAVTIAIVHASLDEHDKIDEYEATNKEQQLTVLSGDFYSGRYYQLLAETGNILLIREISKGIAIRCEQQMRVYEKNKLTIREWIHYILTIETELIHKFYSFYEFEKYNNIMTNSLVLLRLQHELLNYQNGQVSTFIQMIQSSVNISESVEKVIAQEVDMLKDELSEYLHSSNLLKDDIKLYIKNQLALVQK</sequence>
<dbReference type="InterPro" id="IPR009920">
    <property type="entry name" value="HEPPP_synth_su1"/>
</dbReference>
<gene>
    <name evidence="1" type="ORF">CD29_05505</name>
</gene>
<keyword evidence="2" id="KW-1185">Reference proteome</keyword>
<dbReference type="RefSeq" id="WP_036183787.1">
    <property type="nucleotide sequence ID" value="NZ_AVDA01000005.1"/>
</dbReference>
<dbReference type="Proteomes" id="UP000030416">
    <property type="component" value="Unassembled WGS sequence"/>
</dbReference>
<dbReference type="OrthoDB" id="2417886at2"/>
<comment type="caution">
    <text evidence="1">The sequence shown here is derived from an EMBL/GenBank/DDBJ whole genome shotgun (WGS) entry which is preliminary data.</text>
</comment>